<feature type="compositionally biased region" description="Polar residues" evidence="1">
    <location>
        <begin position="384"/>
        <end position="393"/>
    </location>
</feature>
<reference evidence="2 3" key="1">
    <citation type="submission" date="2024-02" db="EMBL/GenBank/DDBJ databases">
        <title>De novo assembly and annotation of 12 fungi associated with fruit tree decline syndrome in Ontario, Canada.</title>
        <authorList>
            <person name="Sulman M."/>
            <person name="Ellouze W."/>
            <person name="Ilyukhin E."/>
        </authorList>
    </citation>
    <scope>NUCLEOTIDE SEQUENCE [LARGE SCALE GENOMIC DNA]</scope>
    <source>
        <strain evidence="2 3">M42-189</strain>
    </source>
</reference>
<evidence type="ECO:0008006" key="4">
    <source>
        <dbReference type="Google" id="ProtNLM"/>
    </source>
</evidence>
<evidence type="ECO:0000313" key="3">
    <source>
        <dbReference type="Proteomes" id="UP001521785"/>
    </source>
</evidence>
<keyword evidence="3" id="KW-1185">Reference proteome</keyword>
<dbReference type="Proteomes" id="UP001521785">
    <property type="component" value="Unassembled WGS sequence"/>
</dbReference>
<dbReference type="Gene3D" id="3.50.4.10">
    <property type="entry name" value="Hepatocyte Growth Factor"/>
    <property type="match status" value="1"/>
</dbReference>
<comment type="caution">
    <text evidence="2">The sequence shown here is derived from an EMBL/GenBank/DDBJ whole genome shotgun (WGS) entry which is preliminary data.</text>
</comment>
<dbReference type="Gene3D" id="3.90.550.50">
    <property type="match status" value="1"/>
</dbReference>
<gene>
    <name evidence="2" type="ORF">SLS60_002403</name>
</gene>
<feature type="compositionally biased region" description="Basic and acidic residues" evidence="1">
    <location>
        <begin position="395"/>
        <end position="424"/>
    </location>
</feature>
<organism evidence="2 3">
    <name type="scientific">Paraconiothyrium brasiliense</name>
    <dbReference type="NCBI Taxonomy" id="300254"/>
    <lineage>
        <taxon>Eukaryota</taxon>
        <taxon>Fungi</taxon>
        <taxon>Dikarya</taxon>
        <taxon>Ascomycota</taxon>
        <taxon>Pezizomycotina</taxon>
        <taxon>Dothideomycetes</taxon>
        <taxon>Pleosporomycetidae</taxon>
        <taxon>Pleosporales</taxon>
        <taxon>Massarineae</taxon>
        <taxon>Didymosphaeriaceae</taxon>
        <taxon>Paraconiothyrium</taxon>
    </lineage>
</organism>
<accession>A0ABR3S209</accession>
<evidence type="ECO:0000313" key="2">
    <source>
        <dbReference type="EMBL" id="KAL1610733.1"/>
    </source>
</evidence>
<feature type="region of interest" description="Disordered" evidence="1">
    <location>
        <begin position="379"/>
        <end position="438"/>
    </location>
</feature>
<name>A0ABR3S209_9PLEO</name>
<sequence length="531" mass="60296">MPLLTPTRALVVLTSFLLFSFFWTWGLPHRYAAPTLPIISHDKGEEKPVAGQLLPEPLVANVGGEGAKEKGTPTTLATEIKPGPTKPADIGSDKNCKDVRGASDVMIVVRTSRVEVEKPPAHLVKLLACAHQFLIFSDHEGEIDGHTIHDALDIIPNTTRSKYEEFLEYDKMKADKKYKPSAEKAKALDKWKWLPMVYKVATMAPNHRFYMFIEPDTSLSWTNLLQWLDRLDYRIPYYSGVPDTIDDKRYAKSSPGIMLSYGTLQQYWPRYEELYATEWESIVAKECCGDLILATAMKQGHVEFYSSFGLLDPEAPSSLIWGQKFWCTPVVSWHGLTTTQADSLWDLQEAWTKKHGWATPYTHYNAFEQFVKPHLAEQKEDWDNVSSDTQLTAETGRREKLEKQKAEGKAGEQPARKEPPKAESKNTQSPNIPPFAKLPKREDALDTLYEYAADSAENCKATCQKTDDCLQWKYTSAGDGECHLGKALRLGAKVQKPDANAKWTSGWILDRVNRITEEWGRCERAEWKFNQ</sequence>
<evidence type="ECO:0000256" key="1">
    <source>
        <dbReference type="SAM" id="MobiDB-lite"/>
    </source>
</evidence>
<protein>
    <recommendedName>
        <fullName evidence="4">Glycosyltransferase family 31 protein</fullName>
    </recommendedName>
</protein>
<dbReference type="EMBL" id="JAKJXO020000002">
    <property type="protein sequence ID" value="KAL1610733.1"/>
    <property type="molecule type" value="Genomic_DNA"/>
</dbReference>
<proteinExistence type="predicted"/>